<dbReference type="PROSITE" id="PS50088">
    <property type="entry name" value="ANK_REPEAT"/>
    <property type="match status" value="1"/>
</dbReference>
<dbReference type="InterPro" id="IPR002110">
    <property type="entry name" value="Ankyrin_rpt"/>
</dbReference>
<dbReference type="RefSeq" id="WP_314508993.1">
    <property type="nucleotide sequence ID" value="NZ_JASJOU010000001.1"/>
</dbReference>
<dbReference type="Proteomes" id="UP001232063">
    <property type="component" value="Unassembled WGS sequence"/>
</dbReference>
<dbReference type="AlphaFoldDB" id="A0AAE3UDR1"/>
<accession>A0AAE3UDR1</accession>
<evidence type="ECO:0000256" key="1">
    <source>
        <dbReference type="ARBA" id="ARBA00022737"/>
    </source>
</evidence>
<keyword evidence="5" id="KW-1185">Reference proteome</keyword>
<dbReference type="Pfam" id="PF12796">
    <property type="entry name" value="Ank_2"/>
    <property type="match status" value="1"/>
</dbReference>
<proteinExistence type="predicted"/>
<keyword evidence="2 3" id="KW-0040">ANK repeat</keyword>
<dbReference type="SMART" id="SM00248">
    <property type="entry name" value="ANK"/>
    <property type="match status" value="2"/>
</dbReference>
<organism evidence="4 5">
    <name type="scientific">Xanthocytophaga agilis</name>
    <dbReference type="NCBI Taxonomy" id="3048010"/>
    <lineage>
        <taxon>Bacteria</taxon>
        <taxon>Pseudomonadati</taxon>
        <taxon>Bacteroidota</taxon>
        <taxon>Cytophagia</taxon>
        <taxon>Cytophagales</taxon>
        <taxon>Rhodocytophagaceae</taxon>
        <taxon>Xanthocytophaga</taxon>
    </lineage>
</organism>
<dbReference type="InterPro" id="IPR036770">
    <property type="entry name" value="Ankyrin_rpt-contain_sf"/>
</dbReference>
<reference evidence="4" key="1">
    <citation type="submission" date="2023-05" db="EMBL/GenBank/DDBJ databases">
        <authorList>
            <person name="Zhang X."/>
        </authorList>
    </citation>
    <scope>NUCLEOTIDE SEQUENCE</scope>
    <source>
        <strain evidence="4">BD1B2-1</strain>
    </source>
</reference>
<evidence type="ECO:0000313" key="4">
    <source>
        <dbReference type="EMBL" id="MDJ1499472.1"/>
    </source>
</evidence>
<feature type="repeat" description="ANK" evidence="3">
    <location>
        <begin position="46"/>
        <end position="78"/>
    </location>
</feature>
<dbReference type="PANTHER" id="PTHR24198">
    <property type="entry name" value="ANKYRIN REPEAT AND PROTEIN KINASE DOMAIN-CONTAINING PROTEIN"/>
    <property type="match status" value="1"/>
</dbReference>
<protein>
    <submittedName>
        <fullName evidence="4">Ankyrin repeat domain-containing protein</fullName>
    </submittedName>
</protein>
<sequence length="185" mass="21432">MIFLSEKDKRDGHKLLESIQCKQIDNVKEMLESGISPVKKQSLFQSLDSPLVCSVQTRSLELVKLLLDYGAPVNEKGKRKTTALEYACFFEEAEIAKVLLEHKADIIFFKTIYQADSALYYNNEKIIRLLMIYQVDPIPLLEAHHYRLSLPVLNLLIEGVGHRVPKYILDFWERLKATERKYGKC</sequence>
<dbReference type="SUPFAM" id="SSF48403">
    <property type="entry name" value="Ankyrin repeat"/>
    <property type="match status" value="1"/>
</dbReference>
<dbReference type="PANTHER" id="PTHR24198:SF165">
    <property type="entry name" value="ANKYRIN REPEAT-CONTAINING PROTEIN-RELATED"/>
    <property type="match status" value="1"/>
</dbReference>
<evidence type="ECO:0000256" key="3">
    <source>
        <dbReference type="PROSITE-ProRule" id="PRU00023"/>
    </source>
</evidence>
<gene>
    <name evidence="4" type="ORF">QNI22_02380</name>
</gene>
<name>A0AAE3UDR1_9BACT</name>
<keyword evidence="1" id="KW-0677">Repeat</keyword>
<dbReference type="Gene3D" id="1.25.40.20">
    <property type="entry name" value="Ankyrin repeat-containing domain"/>
    <property type="match status" value="1"/>
</dbReference>
<dbReference type="EMBL" id="JASJOU010000001">
    <property type="protein sequence ID" value="MDJ1499472.1"/>
    <property type="molecule type" value="Genomic_DNA"/>
</dbReference>
<evidence type="ECO:0000313" key="5">
    <source>
        <dbReference type="Proteomes" id="UP001232063"/>
    </source>
</evidence>
<comment type="caution">
    <text evidence="4">The sequence shown here is derived from an EMBL/GenBank/DDBJ whole genome shotgun (WGS) entry which is preliminary data.</text>
</comment>
<evidence type="ECO:0000256" key="2">
    <source>
        <dbReference type="ARBA" id="ARBA00023043"/>
    </source>
</evidence>